<keyword evidence="1" id="KW-0805">Transcription regulation</keyword>
<dbReference type="GO" id="GO:0008270">
    <property type="term" value="F:zinc ion binding"/>
    <property type="evidence" value="ECO:0007669"/>
    <property type="project" value="UniProtKB-KW"/>
</dbReference>
<sequence length="236" mass="24298">MTVYGYGSGAGTPHDPHVDVGAYVLGVLDDADMARFEQHLAICHQCGQQLDELSGLVPVLAELAPAGAGAPVPPSGDKVLGRLLGKVSDERKTRARRRMFALAASVALIVAAPTVAVLASGGSDDAQARVYAEQFKGADNSTGVKATVGINEKKWGSEVGLTLAGVQGPLTCRLVVVGKDGSQQTVGTWSVPTAGYGTSDQPNPLTLDGSAGMQPDDISRFDVVTSQGQRLVSVTT</sequence>
<evidence type="ECO:0000256" key="2">
    <source>
        <dbReference type="ARBA" id="ARBA00023163"/>
    </source>
</evidence>
<keyword evidence="5" id="KW-0479">Metal-binding</keyword>
<proteinExistence type="predicted"/>
<gene>
    <name evidence="5" type="ORF">SAMN05216252_101329</name>
</gene>
<dbReference type="Proteomes" id="UP000198280">
    <property type="component" value="Unassembled WGS sequence"/>
</dbReference>
<keyword evidence="6" id="KW-1185">Reference proteome</keyword>
<organism evidence="5 6">
    <name type="scientific">Actinacidiphila glaucinigra</name>
    <dbReference type="NCBI Taxonomy" id="235986"/>
    <lineage>
        <taxon>Bacteria</taxon>
        <taxon>Bacillati</taxon>
        <taxon>Actinomycetota</taxon>
        <taxon>Actinomycetes</taxon>
        <taxon>Kitasatosporales</taxon>
        <taxon>Streptomycetaceae</taxon>
        <taxon>Actinacidiphila</taxon>
    </lineage>
</organism>
<protein>
    <submittedName>
        <fullName evidence="5">Putative zinc-finger</fullName>
    </submittedName>
</protein>
<feature type="domain" description="Putative zinc-finger" evidence="4">
    <location>
        <begin position="20"/>
        <end position="46"/>
    </location>
</feature>
<keyword evidence="3" id="KW-0472">Membrane</keyword>
<keyword evidence="3" id="KW-0812">Transmembrane</keyword>
<dbReference type="AlphaFoldDB" id="A0A238ZK93"/>
<keyword evidence="2" id="KW-0804">Transcription</keyword>
<keyword evidence="3" id="KW-1133">Transmembrane helix</keyword>
<evidence type="ECO:0000259" key="4">
    <source>
        <dbReference type="Pfam" id="PF13490"/>
    </source>
</evidence>
<evidence type="ECO:0000313" key="6">
    <source>
        <dbReference type="Proteomes" id="UP000198280"/>
    </source>
</evidence>
<dbReference type="EMBL" id="FZOF01000001">
    <property type="protein sequence ID" value="SNR83398.1"/>
    <property type="molecule type" value="Genomic_DNA"/>
</dbReference>
<evidence type="ECO:0000256" key="1">
    <source>
        <dbReference type="ARBA" id="ARBA00023015"/>
    </source>
</evidence>
<keyword evidence="5" id="KW-0863">Zinc-finger</keyword>
<dbReference type="Pfam" id="PF13490">
    <property type="entry name" value="zf-HC2"/>
    <property type="match status" value="1"/>
</dbReference>
<dbReference type="RefSeq" id="WP_245938621.1">
    <property type="nucleotide sequence ID" value="NZ_FZOF01000001.1"/>
</dbReference>
<dbReference type="InterPro" id="IPR041916">
    <property type="entry name" value="Anti_sigma_zinc_sf"/>
</dbReference>
<feature type="transmembrane region" description="Helical" evidence="3">
    <location>
        <begin position="99"/>
        <end position="119"/>
    </location>
</feature>
<keyword evidence="5" id="KW-0862">Zinc</keyword>
<evidence type="ECO:0000256" key="3">
    <source>
        <dbReference type="SAM" id="Phobius"/>
    </source>
</evidence>
<name>A0A238ZK93_9ACTN</name>
<dbReference type="Gene3D" id="1.10.10.1320">
    <property type="entry name" value="Anti-sigma factor, zinc-finger domain"/>
    <property type="match status" value="1"/>
</dbReference>
<evidence type="ECO:0000313" key="5">
    <source>
        <dbReference type="EMBL" id="SNR83398.1"/>
    </source>
</evidence>
<reference evidence="5 6" key="1">
    <citation type="submission" date="2017-06" db="EMBL/GenBank/DDBJ databases">
        <authorList>
            <person name="Kim H.J."/>
            <person name="Triplett B.A."/>
        </authorList>
    </citation>
    <scope>NUCLEOTIDE SEQUENCE [LARGE SCALE GENOMIC DNA]</scope>
    <source>
        <strain evidence="5 6">CGMCC 4.1858</strain>
    </source>
</reference>
<dbReference type="InterPro" id="IPR027383">
    <property type="entry name" value="Znf_put"/>
</dbReference>
<accession>A0A238ZK93</accession>